<evidence type="ECO:0000256" key="6">
    <source>
        <dbReference type="SAM" id="Phobius"/>
    </source>
</evidence>
<dbReference type="InterPro" id="IPR005016">
    <property type="entry name" value="TDE1/TMS"/>
</dbReference>
<keyword evidence="3 6" id="KW-0812">Transmembrane</keyword>
<evidence type="ECO:0000256" key="1">
    <source>
        <dbReference type="ARBA" id="ARBA00004141"/>
    </source>
</evidence>
<protein>
    <submittedName>
        <fullName evidence="7">Uncharacterized protein</fullName>
    </submittedName>
</protein>
<accession>A0ABQ7EZF6</accession>
<comment type="subcellular location">
    <subcellularLocation>
        <location evidence="1">Membrane</location>
        <topology evidence="1">Multi-pass membrane protein</topology>
    </subcellularLocation>
</comment>
<dbReference type="Pfam" id="PF03348">
    <property type="entry name" value="Serinc"/>
    <property type="match status" value="1"/>
</dbReference>
<keyword evidence="8" id="KW-1185">Reference proteome</keyword>
<evidence type="ECO:0000313" key="8">
    <source>
        <dbReference type="Proteomes" id="UP000266723"/>
    </source>
</evidence>
<keyword evidence="5 6" id="KW-0472">Membrane</keyword>
<gene>
    <name evidence="7" type="ORF">DY000_02045495</name>
</gene>
<evidence type="ECO:0000256" key="4">
    <source>
        <dbReference type="ARBA" id="ARBA00022989"/>
    </source>
</evidence>
<name>A0ABQ7EZF6_BRACR</name>
<dbReference type="Proteomes" id="UP000266723">
    <property type="component" value="Unassembled WGS sequence"/>
</dbReference>
<proteinExistence type="inferred from homology"/>
<reference evidence="7 8" key="1">
    <citation type="journal article" date="2020" name="BMC Genomics">
        <title>Intraspecific diversification of the crop wild relative Brassica cretica Lam. using demographic model selection.</title>
        <authorList>
            <person name="Kioukis A."/>
            <person name="Michalopoulou V.A."/>
            <person name="Briers L."/>
            <person name="Pirintsos S."/>
            <person name="Studholme D.J."/>
            <person name="Pavlidis P."/>
            <person name="Sarris P.F."/>
        </authorList>
    </citation>
    <scope>NUCLEOTIDE SEQUENCE [LARGE SCALE GENOMIC DNA]</scope>
    <source>
        <strain evidence="8">cv. PFS-1207/04</strain>
    </source>
</reference>
<evidence type="ECO:0000256" key="3">
    <source>
        <dbReference type="ARBA" id="ARBA00022692"/>
    </source>
</evidence>
<evidence type="ECO:0000256" key="2">
    <source>
        <dbReference type="ARBA" id="ARBA00006665"/>
    </source>
</evidence>
<comment type="similarity">
    <text evidence="2">Belongs to the TDE1 family.</text>
</comment>
<comment type="caution">
    <text evidence="7">The sequence shown here is derived from an EMBL/GenBank/DDBJ whole genome shotgun (WGS) entry which is preliminary data.</text>
</comment>
<dbReference type="EMBL" id="QGKV02000297">
    <property type="protein sequence ID" value="KAF3608655.1"/>
    <property type="molecule type" value="Genomic_DNA"/>
</dbReference>
<feature type="transmembrane region" description="Helical" evidence="6">
    <location>
        <begin position="50"/>
        <end position="71"/>
    </location>
</feature>
<keyword evidence="4 6" id="KW-1133">Transmembrane helix</keyword>
<sequence>MSTTYFTNLDCNKMVGVGNVQKSLCFPLDGKTEYKEEKAQKKPVTYSYPFFHIIFSLTSMYVLCNALSWLVNLGG</sequence>
<organism evidence="7 8">
    <name type="scientific">Brassica cretica</name>
    <name type="common">Mustard</name>
    <dbReference type="NCBI Taxonomy" id="69181"/>
    <lineage>
        <taxon>Eukaryota</taxon>
        <taxon>Viridiplantae</taxon>
        <taxon>Streptophyta</taxon>
        <taxon>Embryophyta</taxon>
        <taxon>Tracheophyta</taxon>
        <taxon>Spermatophyta</taxon>
        <taxon>Magnoliopsida</taxon>
        <taxon>eudicotyledons</taxon>
        <taxon>Gunneridae</taxon>
        <taxon>Pentapetalae</taxon>
        <taxon>rosids</taxon>
        <taxon>malvids</taxon>
        <taxon>Brassicales</taxon>
        <taxon>Brassicaceae</taxon>
        <taxon>Brassiceae</taxon>
        <taxon>Brassica</taxon>
    </lineage>
</organism>
<evidence type="ECO:0000313" key="7">
    <source>
        <dbReference type="EMBL" id="KAF3608655.1"/>
    </source>
</evidence>
<evidence type="ECO:0000256" key="5">
    <source>
        <dbReference type="ARBA" id="ARBA00023136"/>
    </source>
</evidence>